<dbReference type="GO" id="GO:0005737">
    <property type="term" value="C:cytoplasm"/>
    <property type="evidence" value="ECO:0007669"/>
    <property type="project" value="UniProtKB-SubCell"/>
</dbReference>
<dbReference type="InterPro" id="IPR028630">
    <property type="entry name" value="Sigma70_RpoD"/>
</dbReference>
<evidence type="ECO:0000256" key="8">
    <source>
        <dbReference type="SAM" id="MobiDB-lite"/>
    </source>
</evidence>
<dbReference type="InterPro" id="IPR014284">
    <property type="entry name" value="RNA_pol_sigma-70_dom"/>
</dbReference>
<dbReference type="NCBIfam" id="TIGR02937">
    <property type="entry name" value="sigma70-ECF"/>
    <property type="match status" value="1"/>
</dbReference>
<dbReference type="Pfam" id="PF00140">
    <property type="entry name" value="Sigma70_r1_2"/>
    <property type="match status" value="1"/>
</dbReference>
<dbReference type="FunFam" id="1.10.10.10:FF:000002">
    <property type="entry name" value="RNA polymerase sigma factor SigA"/>
    <property type="match status" value="1"/>
</dbReference>
<dbReference type="NCBIfam" id="NF004208">
    <property type="entry name" value="PRK05658.1"/>
    <property type="match status" value="1"/>
</dbReference>
<dbReference type="InterPro" id="IPR013325">
    <property type="entry name" value="RNA_pol_sigma_r2"/>
</dbReference>
<dbReference type="InterPro" id="IPR007624">
    <property type="entry name" value="RNA_pol_sigma70_r3"/>
</dbReference>
<keyword evidence="5 6" id="KW-0804">Transcription</keyword>
<dbReference type="SUPFAM" id="SSF88946">
    <property type="entry name" value="Sigma2 domain of RNA polymerase sigma factors"/>
    <property type="match status" value="1"/>
</dbReference>
<evidence type="ECO:0000313" key="11">
    <source>
        <dbReference type="EMBL" id="SUU83991.1"/>
    </source>
</evidence>
<dbReference type="GO" id="GO:0003677">
    <property type="term" value="F:DNA binding"/>
    <property type="evidence" value="ECO:0007669"/>
    <property type="project" value="UniProtKB-UniRule"/>
</dbReference>
<dbReference type="Gene3D" id="1.10.220.120">
    <property type="entry name" value="Sigma-70 factor, region 1.1"/>
    <property type="match status" value="1"/>
</dbReference>
<dbReference type="PROSITE" id="PS00715">
    <property type="entry name" value="SIGMA70_1"/>
    <property type="match status" value="1"/>
</dbReference>
<feature type="domain" description="RNA polymerase sigma-70" evidence="10">
    <location>
        <begin position="668"/>
        <end position="694"/>
    </location>
</feature>
<feature type="region of interest" description="Sigma-70 factor domain-4" evidence="6">
    <location>
        <begin position="643"/>
        <end position="696"/>
    </location>
</feature>
<feature type="coiled-coil region" evidence="7">
    <location>
        <begin position="426"/>
        <end position="481"/>
    </location>
</feature>
<dbReference type="Gene3D" id="1.10.601.10">
    <property type="entry name" value="RNA Polymerase Primary Sigma Factor"/>
    <property type="match status" value="2"/>
</dbReference>
<comment type="subunit">
    <text evidence="6">Interacts transiently with the RNA polymerase catalytic core.</text>
</comment>
<dbReference type="NCBIfam" id="TIGR02393">
    <property type="entry name" value="RpoD_Cterm"/>
    <property type="match status" value="1"/>
</dbReference>
<comment type="function">
    <text evidence="6">Sigma factors are initiation factors that promote the attachment of RNA polymerase to specific initiation sites and are then released. This sigma factor is the primary sigma factor during exponential growth.</text>
</comment>
<dbReference type="Pfam" id="PF04545">
    <property type="entry name" value="Sigma70_r4"/>
    <property type="match status" value="1"/>
</dbReference>
<evidence type="ECO:0000259" key="10">
    <source>
        <dbReference type="PROSITE" id="PS00716"/>
    </source>
</evidence>
<dbReference type="SUPFAM" id="SSF88659">
    <property type="entry name" value="Sigma3 and sigma4 domains of RNA polymerase sigma factors"/>
    <property type="match status" value="2"/>
</dbReference>
<keyword evidence="4 6" id="KW-0238">DNA-binding</keyword>
<keyword evidence="7" id="KW-0175">Coiled coil</keyword>
<dbReference type="Proteomes" id="UP000254343">
    <property type="component" value="Unassembled WGS sequence"/>
</dbReference>
<dbReference type="OrthoDB" id="9809557at2"/>
<feature type="region of interest" description="Disordered" evidence="8">
    <location>
        <begin position="246"/>
        <end position="283"/>
    </location>
</feature>
<feature type="region of interest" description="Disordered" evidence="8">
    <location>
        <begin position="1"/>
        <end position="34"/>
    </location>
</feature>
<feature type="compositionally biased region" description="Low complexity" evidence="8">
    <location>
        <begin position="246"/>
        <end position="276"/>
    </location>
</feature>
<dbReference type="PANTHER" id="PTHR30603:SF60">
    <property type="entry name" value="RNA POLYMERASE SIGMA FACTOR RPOD"/>
    <property type="match status" value="1"/>
</dbReference>
<evidence type="ECO:0000256" key="5">
    <source>
        <dbReference type="ARBA" id="ARBA00023163"/>
    </source>
</evidence>
<dbReference type="Pfam" id="PF04542">
    <property type="entry name" value="Sigma70_r2"/>
    <property type="match status" value="1"/>
</dbReference>
<dbReference type="PROSITE" id="PS00716">
    <property type="entry name" value="SIGMA70_2"/>
    <property type="match status" value="1"/>
</dbReference>
<keyword evidence="2 6" id="KW-0805">Transcription regulation</keyword>
<comment type="similarity">
    <text evidence="6">Belongs to the sigma-70 factor family. RpoD/SigA subfamily.</text>
</comment>
<dbReference type="AlphaFoldDB" id="A0A380W4X2"/>
<feature type="region of interest" description="Sigma-70 factor domain-3" evidence="6">
    <location>
        <begin position="554"/>
        <end position="630"/>
    </location>
</feature>
<dbReference type="InterPro" id="IPR000943">
    <property type="entry name" value="RNA_pol_sigma70"/>
</dbReference>
<protein>
    <recommendedName>
        <fullName evidence="6">RNA polymerase sigma factor RpoD</fullName>
    </recommendedName>
    <alternativeName>
        <fullName evidence="6">Sigma-70</fullName>
    </alternativeName>
</protein>
<dbReference type="InterPro" id="IPR007127">
    <property type="entry name" value="RNA_pol_sigma_70_r1_1"/>
</dbReference>
<feature type="compositionally biased region" description="Basic and acidic residues" evidence="8">
    <location>
        <begin position="121"/>
        <end position="133"/>
    </location>
</feature>
<dbReference type="Pfam" id="PF04546">
    <property type="entry name" value="Sigma70_ner"/>
    <property type="match status" value="1"/>
</dbReference>
<dbReference type="GO" id="GO:0016987">
    <property type="term" value="F:sigma factor activity"/>
    <property type="evidence" value="ECO:0007669"/>
    <property type="project" value="UniProtKB-UniRule"/>
</dbReference>
<dbReference type="InterPro" id="IPR007630">
    <property type="entry name" value="RNA_pol_sigma70_r4"/>
</dbReference>
<gene>
    <name evidence="11" type="primary">sigA</name>
    <name evidence="6" type="synonym">rpoD</name>
    <name evidence="11" type="ORF">NCTC12722_01172</name>
</gene>
<dbReference type="InterPro" id="IPR007627">
    <property type="entry name" value="RNA_pol_sigma70_r2"/>
</dbReference>
<feature type="short sequence motif" description="Interaction with polymerase core subunit RpoC" evidence="6">
    <location>
        <begin position="499"/>
        <end position="502"/>
    </location>
</feature>
<evidence type="ECO:0000313" key="12">
    <source>
        <dbReference type="Proteomes" id="UP000254343"/>
    </source>
</evidence>
<feature type="compositionally biased region" description="Basic and acidic residues" evidence="8">
    <location>
        <begin position="9"/>
        <end position="28"/>
    </location>
</feature>
<dbReference type="InterPro" id="IPR009042">
    <property type="entry name" value="RNA_pol_sigma70_r1_2"/>
</dbReference>
<dbReference type="GO" id="GO:0006352">
    <property type="term" value="P:DNA-templated transcription initiation"/>
    <property type="evidence" value="ECO:0007669"/>
    <property type="project" value="UniProtKB-UniRule"/>
</dbReference>
<dbReference type="PRINTS" id="PR00046">
    <property type="entry name" value="SIGMA70FCT"/>
</dbReference>
<dbReference type="InterPro" id="IPR036388">
    <property type="entry name" value="WH-like_DNA-bd_sf"/>
</dbReference>
<evidence type="ECO:0000256" key="2">
    <source>
        <dbReference type="ARBA" id="ARBA00023015"/>
    </source>
</evidence>
<organism evidence="11 12">
    <name type="scientific">Afipia felis</name>
    <name type="common">Cat scratch disease bacillus</name>
    <dbReference type="NCBI Taxonomy" id="1035"/>
    <lineage>
        <taxon>Bacteria</taxon>
        <taxon>Pseudomonadati</taxon>
        <taxon>Pseudomonadota</taxon>
        <taxon>Alphaproteobacteria</taxon>
        <taxon>Hyphomicrobiales</taxon>
        <taxon>Nitrobacteraceae</taxon>
        <taxon>Afipia</taxon>
    </lineage>
</organism>
<accession>A0A380W4X2</accession>
<dbReference type="Pfam" id="PF04539">
    <property type="entry name" value="Sigma70_r3"/>
    <property type="match status" value="1"/>
</dbReference>
<evidence type="ECO:0000256" key="6">
    <source>
        <dbReference type="HAMAP-Rule" id="MF_00963"/>
    </source>
</evidence>
<feature type="compositionally biased region" description="Acidic residues" evidence="8">
    <location>
        <begin position="91"/>
        <end position="112"/>
    </location>
</feature>
<evidence type="ECO:0000256" key="4">
    <source>
        <dbReference type="ARBA" id="ARBA00023125"/>
    </source>
</evidence>
<keyword evidence="1 6" id="KW-0963">Cytoplasm</keyword>
<evidence type="ECO:0000256" key="1">
    <source>
        <dbReference type="ARBA" id="ARBA00022490"/>
    </source>
</evidence>
<dbReference type="Gene3D" id="1.10.10.10">
    <property type="entry name" value="Winged helix-like DNA-binding domain superfamily/Winged helix DNA-binding domain"/>
    <property type="match status" value="2"/>
</dbReference>
<comment type="subcellular location">
    <subcellularLocation>
        <location evidence="6">Cytoplasm</location>
    </subcellularLocation>
</comment>
<dbReference type="FunFam" id="1.10.601.10:FF:000001">
    <property type="entry name" value="RNA polymerase sigma factor SigA"/>
    <property type="match status" value="1"/>
</dbReference>
<dbReference type="Pfam" id="PF03979">
    <property type="entry name" value="Sigma70_r1_1"/>
    <property type="match status" value="1"/>
</dbReference>
<sequence>MAIKAKTAAVKDKEKEQKAAETPEKDSADAPSPLLDLSDAAVKKMIKQAKKRGFVTFDQLNEVLPSDQTSPEQIEDIMAMLSDMGINVSEADDANDEDEEKDDSDDDTDNELVEVTSKAVTETKKSEPGERTDDPVRMYLREMGTVELLSREGEIAIAKRIEAGREAMIAGLCESPLTFQAIIIWRDELNEGKIFLRDIIDLEATYAGPEGKNGVNPAMIAGPTGPDGQPTAAVVNGDGTVQVIGQQQAAPAQTAPQAATPFRPAPAAGDDAAASDNDGDEDDEFENQMSLAAIEAELKPRVVETFDKIASEYKKLRRLQEQDIANQLQSESLSPSQERKYKKLKDEIIVEVKSLRLNQARIDSLVEQLYDINKRLVSYEGRLFRLGDSHGVGREDFLKNYVGSELDPRWLNRVSKLAAKGWKNFVAHEKDKIKDLRHEIQQLAALTGLEIGEFRKIVLGVQKGEREARQAKKEMVEANLRLVISIAKKYTNRGLQFLDLIQEGNIGLMKAVDKFEYRRGYKFSTYATWWIRQAITRSIADQARTIRIPVHMIETINKIVRTSRQMLNEIGREPTPEELAEKLGMPLEKVRKVLKIAKEPLSLETPVGDEEDSHLGDFIEDKNAILPIDAAIQSNLRETTTRVLASLTPREERVLRMRFGIGMNTDHTLEEVGQQFSVTRERIRQIEAKALRKLKHPSRSRKLRSFLDN</sequence>
<feature type="DNA-binding region" description="H-T-H motif" evidence="6">
    <location>
        <begin position="669"/>
        <end position="688"/>
    </location>
</feature>
<reference evidence="11 12" key="1">
    <citation type="submission" date="2018-06" db="EMBL/GenBank/DDBJ databases">
        <authorList>
            <consortium name="Pathogen Informatics"/>
            <person name="Doyle S."/>
        </authorList>
    </citation>
    <scope>NUCLEOTIDE SEQUENCE [LARGE SCALE GENOMIC DNA]</scope>
    <source>
        <strain evidence="11 12">NCTC12722</strain>
    </source>
</reference>
<evidence type="ECO:0000256" key="3">
    <source>
        <dbReference type="ARBA" id="ARBA00023082"/>
    </source>
</evidence>
<evidence type="ECO:0000259" key="9">
    <source>
        <dbReference type="PROSITE" id="PS00715"/>
    </source>
</evidence>
<dbReference type="RefSeq" id="WP_002718770.1">
    <property type="nucleotide sequence ID" value="NZ_UFSI01000001.1"/>
</dbReference>
<keyword evidence="3 6" id="KW-0731">Sigma factor</keyword>
<dbReference type="EMBL" id="UIGB01000001">
    <property type="protein sequence ID" value="SUU83991.1"/>
    <property type="molecule type" value="Genomic_DNA"/>
</dbReference>
<dbReference type="CDD" id="cd06171">
    <property type="entry name" value="Sigma70_r4"/>
    <property type="match status" value="1"/>
</dbReference>
<feature type="region of interest" description="Disordered" evidence="8">
    <location>
        <begin position="91"/>
        <end position="133"/>
    </location>
</feature>
<feature type="region of interest" description="Sigma-70 factor domain-2" evidence="6">
    <location>
        <begin position="475"/>
        <end position="545"/>
    </location>
</feature>
<name>A0A380W4X2_AFIFE</name>
<evidence type="ECO:0000256" key="7">
    <source>
        <dbReference type="SAM" id="Coils"/>
    </source>
</evidence>
<dbReference type="InterPro" id="IPR042189">
    <property type="entry name" value="RNA_pol_sigma_70_r1_1_sf"/>
</dbReference>
<dbReference type="InterPro" id="IPR013324">
    <property type="entry name" value="RNA_pol_sigma_r3/r4-like"/>
</dbReference>
<dbReference type="PANTHER" id="PTHR30603">
    <property type="entry name" value="RNA POLYMERASE SIGMA FACTOR RPO"/>
    <property type="match status" value="1"/>
</dbReference>
<dbReference type="InterPro" id="IPR050239">
    <property type="entry name" value="Sigma-70_RNA_pol_init_factors"/>
</dbReference>
<feature type="domain" description="RNA polymerase sigma-70" evidence="9">
    <location>
        <begin position="499"/>
        <end position="512"/>
    </location>
</feature>
<dbReference type="InterPro" id="IPR012760">
    <property type="entry name" value="RNA_pol_sigma_RpoD_C"/>
</dbReference>
<dbReference type="HAMAP" id="MF_00963">
    <property type="entry name" value="Sigma70_RpoD_SigA"/>
    <property type="match status" value="1"/>
</dbReference>
<dbReference type="InterPro" id="IPR007631">
    <property type="entry name" value="RNA_pol_sigma_70_non-ess"/>
</dbReference>
<dbReference type="FunFam" id="1.10.10.10:FF:000004">
    <property type="entry name" value="RNA polymerase sigma factor SigA"/>
    <property type="match status" value="1"/>
</dbReference>
<proteinExistence type="inferred from homology"/>